<evidence type="ECO:0000313" key="2">
    <source>
        <dbReference type="EMBL" id="PFR81697.1"/>
    </source>
</evidence>
<dbReference type="Proteomes" id="UP000226357">
    <property type="component" value="Unassembled WGS sequence"/>
</dbReference>
<dbReference type="EMBL" id="NVBO01000476">
    <property type="protein sequence ID" value="PFR81697.1"/>
    <property type="molecule type" value="Genomic_DNA"/>
</dbReference>
<dbReference type="Gene3D" id="1.50.10.140">
    <property type="match status" value="1"/>
</dbReference>
<organism evidence="2 3">
    <name type="scientific">Bacillus cereus</name>
    <dbReference type="NCBI Taxonomy" id="1396"/>
    <lineage>
        <taxon>Bacteria</taxon>
        <taxon>Bacillati</taxon>
        <taxon>Bacillota</taxon>
        <taxon>Bacilli</taxon>
        <taxon>Bacillales</taxon>
        <taxon>Bacillaceae</taxon>
        <taxon>Bacillus</taxon>
        <taxon>Bacillus cereus group</taxon>
    </lineage>
</organism>
<dbReference type="AlphaFoldDB" id="A0AA44Q5I5"/>
<protein>
    <recommendedName>
        <fullName evidence="1">Glycoamylase-like domain-containing protein</fullName>
    </recommendedName>
</protein>
<evidence type="ECO:0000259" key="1">
    <source>
        <dbReference type="Pfam" id="PF10091"/>
    </source>
</evidence>
<sequence>SRGLGLRRGLADDMVVAPYATLLALMVSPQRACENLFRLQKNGACGEYGFYEALDYTPSRLATGQLYAVVQSW</sequence>
<dbReference type="Pfam" id="PF10091">
    <property type="entry name" value="Glycoamylase"/>
    <property type="match status" value="1"/>
</dbReference>
<gene>
    <name evidence="2" type="ORF">COK38_26995</name>
</gene>
<feature type="domain" description="Glycoamylase-like" evidence="1">
    <location>
        <begin position="11"/>
        <end position="67"/>
    </location>
</feature>
<accession>A0AA44Q5I5</accession>
<name>A0AA44Q5I5_BACCE</name>
<feature type="non-terminal residue" evidence="2">
    <location>
        <position position="1"/>
    </location>
</feature>
<proteinExistence type="predicted"/>
<dbReference type="InterPro" id="IPR019282">
    <property type="entry name" value="Glycoamylase-like_cons_dom"/>
</dbReference>
<comment type="caution">
    <text evidence="2">The sequence shown here is derived from an EMBL/GenBank/DDBJ whole genome shotgun (WGS) entry which is preliminary data.</text>
</comment>
<feature type="non-terminal residue" evidence="2">
    <location>
        <position position="73"/>
    </location>
</feature>
<evidence type="ECO:0000313" key="3">
    <source>
        <dbReference type="Proteomes" id="UP000226357"/>
    </source>
</evidence>
<reference evidence="2 3" key="1">
    <citation type="submission" date="2017-09" db="EMBL/GenBank/DDBJ databases">
        <title>Large-scale bioinformatics analysis of Bacillus genomes uncovers conserved roles of natural products in bacterial physiology.</title>
        <authorList>
            <consortium name="Agbiome Team Llc"/>
            <person name="Bleich R.M."/>
            <person name="Grubbs K.J."/>
            <person name="Santa Maria K.C."/>
            <person name="Allen S.E."/>
            <person name="Farag S."/>
            <person name="Shank E.A."/>
            <person name="Bowers A."/>
        </authorList>
    </citation>
    <scope>NUCLEOTIDE SEQUENCE [LARGE SCALE GENOMIC DNA]</scope>
    <source>
        <strain evidence="2 3">AFS067272</strain>
    </source>
</reference>